<dbReference type="InterPro" id="IPR013762">
    <property type="entry name" value="Integrase-like_cat_sf"/>
</dbReference>
<evidence type="ECO:0000313" key="3">
    <source>
        <dbReference type="Proteomes" id="UP000608955"/>
    </source>
</evidence>
<keyword evidence="1" id="KW-0233">DNA recombination</keyword>
<dbReference type="GO" id="GO:0003677">
    <property type="term" value="F:DNA binding"/>
    <property type="evidence" value="ECO:0007669"/>
    <property type="project" value="InterPro"/>
</dbReference>
<evidence type="ECO:0000313" key="2">
    <source>
        <dbReference type="EMBL" id="GHD91667.1"/>
    </source>
</evidence>
<proteinExistence type="predicted"/>
<sequence>MMEILGHSRISITMDVYPHVVRNTQREATSHMDRSLKRRLPEPGTVVCETGRLSIGAVKPARTMIGPGRLAWCPRQDSNLRHPL</sequence>
<organism evidence="2 3">
    <name type="scientific">Streptomyces naganishii JCM 4654</name>
    <dbReference type="NCBI Taxonomy" id="1306179"/>
    <lineage>
        <taxon>Bacteria</taxon>
        <taxon>Bacillati</taxon>
        <taxon>Actinomycetota</taxon>
        <taxon>Actinomycetes</taxon>
        <taxon>Kitasatosporales</taxon>
        <taxon>Streptomycetaceae</taxon>
        <taxon>Streptomyces</taxon>
    </lineage>
</organism>
<evidence type="ECO:0008006" key="4">
    <source>
        <dbReference type="Google" id="ProtNLM"/>
    </source>
</evidence>
<name>A0A918Y6M9_9ACTN</name>
<comment type="caution">
    <text evidence="2">The sequence shown here is derived from an EMBL/GenBank/DDBJ whole genome shotgun (WGS) entry which is preliminary data.</text>
</comment>
<evidence type="ECO:0000256" key="1">
    <source>
        <dbReference type="ARBA" id="ARBA00023172"/>
    </source>
</evidence>
<dbReference type="AlphaFoldDB" id="A0A918Y6M9"/>
<accession>A0A918Y6M9</accession>
<dbReference type="InterPro" id="IPR011010">
    <property type="entry name" value="DNA_brk_join_enz"/>
</dbReference>
<keyword evidence="3" id="KW-1185">Reference proteome</keyword>
<dbReference type="EMBL" id="BMVF01000010">
    <property type="protein sequence ID" value="GHD91667.1"/>
    <property type="molecule type" value="Genomic_DNA"/>
</dbReference>
<dbReference type="GO" id="GO:0015074">
    <property type="term" value="P:DNA integration"/>
    <property type="evidence" value="ECO:0007669"/>
    <property type="project" value="InterPro"/>
</dbReference>
<gene>
    <name evidence="2" type="ORF">GCM10010508_41460</name>
</gene>
<dbReference type="Proteomes" id="UP000608955">
    <property type="component" value="Unassembled WGS sequence"/>
</dbReference>
<protein>
    <recommendedName>
        <fullName evidence="4">Integrase</fullName>
    </recommendedName>
</protein>
<dbReference type="SUPFAM" id="SSF56349">
    <property type="entry name" value="DNA breaking-rejoining enzymes"/>
    <property type="match status" value="1"/>
</dbReference>
<reference evidence="2" key="2">
    <citation type="submission" date="2020-09" db="EMBL/GenBank/DDBJ databases">
        <authorList>
            <person name="Sun Q."/>
            <person name="Ohkuma M."/>
        </authorList>
    </citation>
    <scope>NUCLEOTIDE SEQUENCE</scope>
    <source>
        <strain evidence="2">JCM 4654</strain>
    </source>
</reference>
<dbReference type="Gene3D" id="1.10.443.10">
    <property type="entry name" value="Intergrase catalytic core"/>
    <property type="match status" value="1"/>
</dbReference>
<dbReference type="GO" id="GO:0006310">
    <property type="term" value="P:DNA recombination"/>
    <property type="evidence" value="ECO:0007669"/>
    <property type="project" value="UniProtKB-KW"/>
</dbReference>
<reference evidence="2" key="1">
    <citation type="journal article" date="2014" name="Int. J. Syst. Evol. Microbiol.">
        <title>Complete genome sequence of Corynebacterium casei LMG S-19264T (=DSM 44701T), isolated from a smear-ripened cheese.</title>
        <authorList>
            <consortium name="US DOE Joint Genome Institute (JGI-PGF)"/>
            <person name="Walter F."/>
            <person name="Albersmeier A."/>
            <person name="Kalinowski J."/>
            <person name="Ruckert C."/>
        </authorList>
    </citation>
    <scope>NUCLEOTIDE SEQUENCE</scope>
    <source>
        <strain evidence="2">JCM 4654</strain>
    </source>
</reference>